<dbReference type="RefSeq" id="WP_019465358.1">
    <property type="nucleotide sequence ID" value="NZ_ALOY01000154.1"/>
</dbReference>
<accession>A0A075JZA8</accession>
<sequence length="118" mass="12977">MRAAGAAFEQRACVELQRAGFVLLDRNYTTRYGELDLVMLEGDTVVFVEVRHRLHASHGGAAASVTASKQARLVAAAQLWLSTHPKHAQHACRFDVVSYDGAGANARMAHWRHAFESC</sequence>
<dbReference type="HAMAP" id="MF_00048">
    <property type="entry name" value="UPF0102"/>
    <property type="match status" value="1"/>
</dbReference>
<dbReference type="InterPro" id="IPR011856">
    <property type="entry name" value="tRNA_endonuc-like_dom_sf"/>
</dbReference>
<evidence type="ECO:0000256" key="1">
    <source>
        <dbReference type="ARBA" id="ARBA00006738"/>
    </source>
</evidence>
<protein>
    <recommendedName>
        <fullName evidence="2">UPF0102 protein HY57_06260</fullName>
    </recommendedName>
</protein>
<reference evidence="3 4" key="1">
    <citation type="submission" date="2014-07" db="EMBL/GenBank/DDBJ databases">
        <title>Complete Genome Sequence of Dyella japonica Strain A8 Isolated from Malaysian Tropical Soil.</title>
        <authorList>
            <person name="Hui R.K.H."/>
            <person name="Chen J.-W."/>
            <person name="Chan K.-G."/>
            <person name="Leung F.C.C."/>
        </authorList>
    </citation>
    <scope>NUCLEOTIDE SEQUENCE [LARGE SCALE GENOMIC DNA]</scope>
    <source>
        <strain evidence="3 4">A8</strain>
    </source>
</reference>
<dbReference type="OrthoDB" id="9794876at2"/>
<evidence type="ECO:0000256" key="2">
    <source>
        <dbReference type="HAMAP-Rule" id="MF_00048"/>
    </source>
</evidence>
<dbReference type="PANTHER" id="PTHR34039:SF1">
    <property type="entry name" value="UPF0102 PROTEIN YRAN"/>
    <property type="match status" value="1"/>
</dbReference>
<dbReference type="InterPro" id="IPR003509">
    <property type="entry name" value="UPF0102_YraN-like"/>
</dbReference>
<dbReference type="NCBIfam" id="TIGR00252">
    <property type="entry name" value="YraN family protein"/>
    <property type="match status" value="1"/>
</dbReference>
<dbReference type="NCBIfam" id="NF009150">
    <property type="entry name" value="PRK12497.1-3"/>
    <property type="match status" value="1"/>
</dbReference>
<dbReference type="GO" id="GO:0003676">
    <property type="term" value="F:nucleic acid binding"/>
    <property type="evidence" value="ECO:0007669"/>
    <property type="project" value="InterPro"/>
</dbReference>
<dbReference type="PATRIC" id="fig|1217721.7.peg.1307"/>
<dbReference type="InterPro" id="IPR011335">
    <property type="entry name" value="Restrct_endonuc-II-like"/>
</dbReference>
<proteinExistence type="inferred from homology"/>
<organism evidence="3 4">
    <name type="scientific">Dyella japonica A8</name>
    <dbReference type="NCBI Taxonomy" id="1217721"/>
    <lineage>
        <taxon>Bacteria</taxon>
        <taxon>Pseudomonadati</taxon>
        <taxon>Pseudomonadota</taxon>
        <taxon>Gammaproteobacteria</taxon>
        <taxon>Lysobacterales</taxon>
        <taxon>Rhodanobacteraceae</taxon>
        <taxon>Dyella</taxon>
    </lineage>
</organism>
<comment type="similarity">
    <text evidence="1 2">Belongs to the UPF0102 family.</text>
</comment>
<evidence type="ECO:0000313" key="4">
    <source>
        <dbReference type="Proteomes" id="UP000027987"/>
    </source>
</evidence>
<dbReference type="SUPFAM" id="SSF52980">
    <property type="entry name" value="Restriction endonuclease-like"/>
    <property type="match status" value="1"/>
</dbReference>
<keyword evidence="4" id="KW-1185">Reference proteome</keyword>
<dbReference type="EMBL" id="CP008884">
    <property type="protein sequence ID" value="AIF46895.1"/>
    <property type="molecule type" value="Genomic_DNA"/>
</dbReference>
<dbReference type="AlphaFoldDB" id="A0A075JZA8"/>
<dbReference type="PANTHER" id="PTHR34039">
    <property type="entry name" value="UPF0102 PROTEIN YRAN"/>
    <property type="match status" value="1"/>
</dbReference>
<dbReference type="HOGENOM" id="CLU_115353_1_0_6"/>
<dbReference type="STRING" id="1217721.HY57_06260"/>
<dbReference type="KEGG" id="dja:HY57_06260"/>
<gene>
    <name evidence="3" type="ORF">HY57_06260</name>
</gene>
<dbReference type="Gene3D" id="3.40.1350.10">
    <property type="match status" value="1"/>
</dbReference>
<dbReference type="Proteomes" id="UP000027987">
    <property type="component" value="Chromosome"/>
</dbReference>
<dbReference type="Pfam" id="PF02021">
    <property type="entry name" value="UPF0102"/>
    <property type="match status" value="1"/>
</dbReference>
<evidence type="ECO:0000313" key="3">
    <source>
        <dbReference type="EMBL" id="AIF46895.1"/>
    </source>
</evidence>
<name>A0A075JZA8_9GAMM</name>